<organism evidence="1 2">
    <name type="scientific">Sinomonas halotolerans</name>
    <dbReference type="NCBI Taxonomy" id="1644133"/>
    <lineage>
        <taxon>Bacteria</taxon>
        <taxon>Bacillati</taxon>
        <taxon>Actinomycetota</taxon>
        <taxon>Actinomycetes</taxon>
        <taxon>Micrococcales</taxon>
        <taxon>Micrococcaceae</taxon>
        <taxon>Sinomonas</taxon>
    </lineage>
</organism>
<gene>
    <name evidence="1" type="ORF">ABCQ75_07130</name>
</gene>
<protein>
    <recommendedName>
        <fullName evidence="3">IrrE N-terminal-like domain-containing protein</fullName>
    </recommendedName>
</protein>
<dbReference type="Proteomes" id="UP001422074">
    <property type="component" value="Unassembled WGS sequence"/>
</dbReference>
<sequence>MDIDDLRGQAVAAFRDLEVPDSVTFESLRELLEEDRGKRIVIRPVRHLGQDRVSGLWLSLPRTDLILHAETASELHRQQIILHEFAHMVLDHGLREDGTQFAALLPELDPEVVARCLARCQDHSHEEVAAEALADLFAAAIARTRRASRDEPLNFRGVFG</sequence>
<accession>A0ABU9WYP6</accession>
<name>A0ABU9WYP6_9MICC</name>
<evidence type="ECO:0008006" key="3">
    <source>
        <dbReference type="Google" id="ProtNLM"/>
    </source>
</evidence>
<dbReference type="RefSeq" id="WP_345884254.1">
    <property type="nucleotide sequence ID" value="NZ_JBDFRB010000005.1"/>
</dbReference>
<evidence type="ECO:0000313" key="1">
    <source>
        <dbReference type="EMBL" id="MEN2744310.1"/>
    </source>
</evidence>
<dbReference type="EMBL" id="JBDFRB010000005">
    <property type="protein sequence ID" value="MEN2744310.1"/>
    <property type="molecule type" value="Genomic_DNA"/>
</dbReference>
<evidence type="ECO:0000313" key="2">
    <source>
        <dbReference type="Proteomes" id="UP001422074"/>
    </source>
</evidence>
<reference evidence="1 2" key="1">
    <citation type="submission" date="2024-05" db="EMBL/GenBank/DDBJ databases">
        <title>Sinomonas sp. nov., isolated from a waste landfill.</title>
        <authorList>
            <person name="Zhao Y."/>
        </authorList>
    </citation>
    <scope>NUCLEOTIDE SEQUENCE [LARGE SCALE GENOMIC DNA]</scope>
    <source>
        <strain evidence="1 2">CCTCC AB2014300</strain>
    </source>
</reference>
<keyword evidence="2" id="KW-1185">Reference proteome</keyword>
<proteinExistence type="predicted"/>
<comment type="caution">
    <text evidence="1">The sequence shown here is derived from an EMBL/GenBank/DDBJ whole genome shotgun (WGS) entry which is preliminary data.</text>
</comment>